<name>A0A1L9PQH3_ASPVE</name>
<keyword evidence="1" id="KW-0812">Transmembrane</keyword>
<keyword evidence="3" id="KW-1185">Reference proteome</keyword>
<proteinExistence type="predicted"/>
<sequence length="70" mass="7686">MFLEKRSGSIKISICKVSPRFSYFPATVLFCLAAILGGKASLLKWLILSFPPLRKHLLAACGLKTGSQNF</sequence>
<dbReference type="EMBL" id="KV878130">
    <property type="protein sequence ID" value="OJJ03753.1"/>
    <property type="molecule type" value="Genomic_DNA"/>
</dbReference>
<keyword evidence="1" id="KW-0472">Membrane</keyword>
<dbReference type="Proteomes" id="UP000184073">
    <property type="component" value="Unassembled WGS sequence"/>
</dbReference>
<gene>
    <name evidence="2" type="ORF">ASPVEDRAFT_754446</name>
</gene>
<dbReference type="RefSeq" id="XP_040669515.1">
    <property type="nucleotide sequence ID" value="XM_040816299.1"/>
</dbReference>
<reference evidence="3" key="1">
    <citation type="journal article" date="2017" name="Genome Biol.">
        <title>Comparative genomics reveals high biological diversity and specific adaptations in the industrially and medically important fungal genus Aspergillus.</title>
        <authorList>
            <person name="de Vries R.P."/>
            <person name="Riley R."/>
            <person name="Wiebenga A."/>
            <person name="Aguilar-Osorio G."/>
            <person name="Amillis S."/>
            <person name="Uchima C.A."/>
            <person name="Anderluh G."/>
            <person name="Asadollahi M."/>
            <person name="Askin M."/>
            <person name="Barry K."/>
            <person name="Battaglia E."/>
            <person name="Bayram O."/>
            <person name="Benocci T."/>
            <person name="Braus-Stromeyer S.A."/>
            <person name="Caldana C."/>
            <person name="Canovas D."/>
            <person name="Cerqueira G.C."/>
            <person name="Chen F."/>
            <person name="Chen W."/>
            <person name="Choi C."/>
            <person name="Clum A."/>
            <person name="Dos Santos R.A."/>
            <person name="Damasio A.R."/>
            <person name="Diallinas G."/>
            <person name="Emri T."/>
            <person name="Fekete E."/>
            <person name="Flipphi M."/>
            <person name="Freyberg S."/>
            <person name="Gallo A."/>
            <person name="Gournas C."/>
            <person name="Habgood R."/>
            <person name="Hainaut M."/>
            <person name="Harispe M.L."/>
            <person name="Henrissat B."/>
            <person name="Hilden K.S."/>
            <person name="Hope R."/>
            <person name="Hossain A."/>
            <person name="Karabika E."/>
            <person name="Karaffa L."/>
            <person name="Karanyi Z."/>
            <person name="Krasevec N."/>
            <person name="Kuo A."/>
            <person name="Kusch H."/>
            <person name="LaButti K."/>
            <person name="Lagendijk E.L."/>
            <person name="Lapidus A."/>
            <person name="Levasseur A."/>
            <person name="Lindquist E."/>
            <person name="Lipzen A."/>
            <person name="Logrieco A.F."/>
            <person name="MacCabe A."/>
            <person name="Maekelae M.R."/>
            <person name="Malavazi I."/>
            <person name="Melin P."/>
            <person name="Meyer V."/>
            <person name="Mielnichuk N."/>
            <person name="Miskei M."/>
            <person name="Molnar A.P."/>
            <person name="Mule G."/>
            <person name="Ngan C.Y."/>
            <person name="Orejas M."/>
            <person name="Orosz E."/>
            <person name="Ouedraogo J.P."/>
            <person name="Overkamp K.M."/>
            <person name="Park H.-S."/>
            <person name="Perrone G."/>
            <person name="Piumi F."/>
            <person name="Punt P.J."/>
            <person name="Ram A.F."/>
            <person name="Ramon A."/>
            <person name="Rauscher S."/>
            <person name="Record E."/>
            <person name="Riano-Pachon D.M."/>
            <person name="Robert V."/>
            <person name="Roehrig J."/>
            <person name="Ruller R."/>
            <person name="Salamov A."/>
            <person name="Salih N.S."/>
            <person name="Samson R.A."/>
            <person name="Sandor E."/>
            <person name="Sanguinetti M."/>
            <person name="Schuetze T."/>
            <person name="Sepcic K."/>
            <person name="Shelest E."/>
            <person name="Sherlock G."/>
            <person name="Sophianopoulou V."/>
            <person name="Squina F.M."/>
            <person name="Sun H."/>
            <person name="Susca A."/>
            <person name="Todd R.B."/>
            <person name="Tsang A."/>
            <person name="Unkles S.E."/>
            <person name="van de Wiele N."/>
            <person name="van Rossen-Uffink D."/>
            <person name="Oliveira J.V."/>
            <person name="Vesth T.C."/>
            <person name="Visser J."/>
            <person name="Yu J.-H."/>
            <person name="Zhou M."/>
            <person name="Andersen M.R."/>
            <person name="Archer D.B."/>
            <person name="Baker S.E."/>
            <person name="Benoit I."/>
            <person name="Brakhage A.A."/>
            <person name="Braus G.H."/>
            <person name="Fischer R."/>
            <person name="Frisvad J.C."/>
            <person name="Goldman G.H."/>
            <person name="Houbraken J."/>
            <person name="Oakley B."/>
            <person name="Pocsi I."/>
            <person name="Scazzocchio C."/>
            <person name="Seiboth B."/>
            <person name="vanKuyk P.A."/>
            <person name="Wortman J."/>
            <person name="Dyer P.S."/>
            <person name="Grigoriev I.V."/>
        </authorList>
    </citation>
    <scope>NUCLEOTIDE SEQUENCE [LARGE SCALE GENOMIC DNA]</scope>
    <source>
        <strain evidence="3">CBS 583.65</strain>
    </source>
</reference>
<dbReference type="AlphaFoldDB" id="A0A1L9PQH3"/>
<keyword evidence="1" id="KW-1133">Transmembrane helix</keyword>
<dbReference type="VEuPathDB" id="FungiDB:ASPVEDRAFT_754446"/>
<accession>A0A1L9PQH3</accession>
<evidence type="ECO:0000313" key="3">
    <source>
        <dbReference type="Proteomes" id="UP000184073"/>
    </source>
</evidence>
<protein>
    <submittedName>
        <fullName evidence="2">Uncharacterized protein</fullName>
    </submittedName>
</protein>
<evidence type="ECO:0000313" key="2">
    <source>
        <dbReference type="EMBL" id="OJJ03753.1"/>
    </source>
</evidence>
<dbReference type="GeneID" id="63731810"/>
<evidence type="ECO:0000256" key="1">
    <source>
        <dbReference type="SAM" id="Phobius"/>
    </source>
</evidence>
<feature type="transmembrane region" description="Helical" evidence="1">
    <location>
        <begin position="21"/>
        <end position="47"/>
    </location>
</feature>
<organism evidence="2 3">
    <name type="scientific">Aspergillus versicolor CBS 583.65</name>
    <dbReference type="NCBI Taxonomy" id="1036611"/>
    <lineage>
        <taxon>Eukaryota</taxon>
        <taxon>Fungi</taxon>
        <taxon>Dikarya</taxon>
        <taxon>Ascomycota</taxon>
        <taxon>Pezizomycotina</taxon>
        <taxon>Eurotiomycetes</taxon>
        <taxon>Eurotiomycetidae</taxon>
        <taxon>Eurotiales</taxon>
        <taxon>Aspergillaceae</taxon>
        <taxon>Aspergillus</taxon>
        <taxon>Aspergillus subgen. Nidulantes</taxon>
    </lineage>
</organism>